<accession>A0ABS7T3F1</accession>
<gene>
    <name evidence="3" type="ORF">K6753_02430</name>
</gene>
<feature type="domain" description="Glycosyltransferase subfamily 4-like N-terminal" evidence="2">
    <location>
        <begin position="141"/>
        <end position="244"/>
    </location>
</feature>
<dbReference type="GO" id="GO:0016757">
    <property type="term" value="F:glycosyltransferase activity"/>
    <property type="evidence" value="ECO:0007669"/>
    <property type="project" value="UniProtKB-KW"/>
</dbReference>
<keyword evidence="3" id="KW-0328">Glycosyltransferase</keyword>
<dbReference type="Pfam" id="PF13579">
    <property type="entry name" value="Glyco_trans_4_4"/>
    <property type="match status" value="1"/>
</dbReference>
<evidence type="ECO:0000313" key="4">
    <source>
        <dbReference type="Proteomes" id="UP001430954"/>
    </source>
</evidence>
<dbReference type="InterPro" id="IPR028098">
    <property type="entry name" value="Glyco_trans_4-like_N"/>
</dbReference>
<dbReference type="Proteomes" id="UP001430954">
    <property type="component" value="Unassembled WGS sequence"/>
</dbReference>
<dbReference type="EC" id="2.4.-.-" evidence="3"/>
<keyword evidence="3" id="KW-0808">Transferase</keyword>
<dbReference type="RefSeq" id="WP_223674580.1">
    <property type="nucleotide sequence ID" value="NZ_JAINZW010000001.1"/>
</dbReference>
<reference evidence="3 4" key="1">
    <citation type="submission" date="2021-09" db="EMBL/GenBank/DDBJ databases">
        <title>Lysobacter sp. 13A isolated from the river sediment.</title>
        <authorList>
            <person name="Liu H."/>
            <person name="Li S."/>
            <person name="Mao S."/>
        </authorList>
    </citation>
    <scope>NUCLEOTIDE SEQUENCE [LARGE SCALE GENOMIC DNA]</scope>
    <source>
        <strain evidence="3 4">13A</strain>
    </source>
</reference>
<evidence type="ECO:0000259" key="2">
    <source>
        <dbReference type="Pfam" id="PF13579"/>
    </source>
</evidence>
<feature type="region of interest" description="Disordered" evidence="1">
    <location>
        <begin position="86"/>
        <end position="107"/>
    </location>
</feature>
<dbReference type="SUPFAM" id="SSF53756">
    <property type="entry name" value="UDP-Glycosyltransferase/glycogen phosphorylase"/>
    <property type="match status" value="1"/>
</dbReference>
<evidence type="ECO:0000313" key="3">
    <source>
        <dbReference type="EMBL" id="MBZ4038393.1"/>
    </source>
</evidence>
<proteinExistence type="predicted"/>
<dbReference type="EMBL" id="JAINZW010000001">
    <property type="protein sequence ID" value="MBZ4038393.1"/>
    <property type="molecule type" value="Genomic_DNA"/>
</dbReference>
<name>A0ABS7T3F1_9GAMM</name>
<organism evidence="3 4">
    <name type="scientific">Novilysobacter selenitireducens</name>
    <dbReference type="NCBI Taxonomy" id="2872639"/>
    <lineage>
        <taxon>Bacteria</taxon>
        <taxon>Pseudomonadati</taxon>
        <taxon>Pseudomonadota</taxon>
        <taxon>Gammaproteobacteria</taxon>
        <taxon>Lysobacterales</taxon>
        <taxon>Lysobacteraceae</taxon>
        <taxon>Novilysobacter</taxon>
    </lineage>
</organism>
<evidence type="ECO:0000256" key="1">
    <source>
        <dbReference type="SAM" id="MobiDB-lite"/>
    </source>
</evidence>
<sequence length="439" mass="48558">MRAPLAGRRALRILLVAYEYPPSPSPQSLRWMYLTQELSGLGHDIHVLTPEIGMPASGLAVPERVRVWRTFAGPLRGGLAWLANRKKMETGRPTQGSDSRGAAASRGSAINPSLNWKGKLLACLQSSMEYLLFPDARGEWKCSATKGLSRVLKEVEPDVVISSHEPATSIELGLLAKRRGFKWIADLGDPIVAQYTPPRWIKRSRNLEGATARSADGIVVTTDNAAACLRQRYDLPPARVEVITQGFDHRLAPGPPLKRPSHGAPWELLYTGSFYSFRRAEELINAVLASGDVRLNIASMSVPEYVKAAAAERPSSIRLLGFLKHSDALRWQRYCHVLINISNGGDSQVPGKFYEYLGAQRPILHIGEAGRDLVAKEIERMSLGWVVCNETRDIMQLLSDLGSRVEEYTLQAPGRSQFSERSWAALAQAYENVIRGVVQ</sequence>
<dbReference type="Gene3D" id="3.40.50.2000">
    <property type="entry name" value="Glycogen Phosphorylase B"/>
    <property type="match status" value="1"/>
</dbReference>
<protein>
    <submittedName>
        <fullName evidence="3">Glycosyltransferase</fullName>
        <ecNumber evidence="3">2.4.-.-</ecNumber>
    </submittedName>
</protein>
<comment type="caution">
    <text evidence="3">The sequence shown here is derived from an EMBL/GenBank/DDBJ whole genome shotgun (WGS) entry which is preliminary data.</text>
</comment>
<feature type="compositionally biased region" description="Low complexity" evidence="1">
    <location>
        <begin position="96"/>
        <end position="107"/>
    </location>
</feature>
<keyword evidence="4" id="KW-1185">Reference proteome</keyword>